<feature type="domain" description="Secretion system C-terminal sorting" evidence="3">
    <location>
        <begin position="128"/>
        <end position="188"/>
    </location>
</feature>
<dbReference type="NCBIfam" id="TIGR04183">
    <property type="entry name" value="Por_Secre_tail"/>
    <property type="match status" value="1"/>
</dbReference>
<evidence type="ECO:0000259" key="3">
    <source>
        <dbReference type="Pfam" id="PF18962"/>
    </source>
</evidence>
<dbReference type="EMBL" id="JAKGTH010000009">
    <property type="protein sequence ID" value="MCF4101946.1"/>
    <property type="molecule type" value="Genomic_DNA"/>
</dbReference>
<sequence length="193" mass="22290">MGNLFKLSILALMLTASFNVKAAEGLDVRINEETLFVEVQNSFMNASLTLKDEEGNLIFKDGLIDNKSYKKTLNFGTAQIGTYYLNFENEFYIFKKVIHRLNKGVKIDKEASEIIFKPTYKISERKLMFSLTNPEEKMTQIEVYDVRGELVNSITSNDLIIKKTFDFKRVPKGEYLVKIKRGQQVFTKTMNLI</sequence>
<keyword evidence="1 2" id="KW-0732">Signal</keyword>
<dbReference type="RefSeq" id="WP_236134096.1">
    <property type="nucleotide sequence ID" value="NZ_JAKGTH010000009.1"/>
</dbReference>
<evidence type="ECO:0000256" key="2">
    <source>
        <dbReference type="SAM" id="SignalP"/>
    </source>
</evidence>
<evidence type="ECO:0000256" key="1">
    <source>
        <dbReference type="ARBA" id="ARBA00022729"/>
    </source>
</evidence>
<evidence type="ECO:0000313" key="4">
    <source>
        <dbReference type="EMBL" id="MCF4101946.1"/>
    </source>
</evidence>
<organism evidence="4 5">
    <name type="scientific">Gillisia lutea</name>
    <dbReference type="NCBI Taxonomy" id="2909668"/>
    <lineage>
        <taxon>Bacteria</taxon>
        <taxon>Pseudomonadati</taxon>
        <taxon>Bacteroidota</taxon>
        <taxon>Flavobacteriia</taxon>
        <taxon>Flavobacteriales</taxon>
        <taxon>Flavobacteriaceae</taxon>
        <taxon>Gillisia</taxon>
    </lineage>
</organism>
<dbReference type="InterPro" id="IPR026444">
    <property type="entry name" value="Secre_tail"/>
</dbReference>
<gene>
    <name evidence="4" type="ORF">L1I30_09735</name>
</gene>
<protein>
    <submittedName>
        <fullName evidence="4">T9SS type A sorting domain-containing protein</fullName>
    </submittedName>
</protein>
<dbReference type="Proteomes" id="UP001179363">
    <property type="component" value="Unassembled WGS sequence"/>
</dbReference>
<comment type="caution">
    <text evidence="4">The sequence shown here is derived from an EMBL/GenBank/DDBJ whole genome shotgun (WGS) entry which is preliminary data.</text>
</comment>
<keyword evidence="5" id="KW-1185">Reference proteome</keyword>
<proteinExistence type="predicted"/>
<accession>A0ABS9EGG2</accession>
<reference evidence="4" key="1">
    <citation type="submission" date="2022-01" db="EMBL/GenBank/DDBJ databases">
        <title>Gillisia lutea sp. nov., isolated from marine plastic residues from the Malvarosa beach (Valencia, Spain).</title>
        <authorList>
            <person name="Vidal-Verdu A."/>
            <person name="Molina-Menor E."/>
            <person name="Satari L."/>
            <person name="Pascual J."/>
            <person name="Pereto J."/>
            <person name="Porcar M."/>
        </authorList>
    </citation>
    <scope>NUCLEOTIDE SEQUENCE</scope>
    <source>
        <strain evidence="4">M10.2A</strain>
    </source>
</reference>
<feature type="chain" id="PRO_5047253322" evidence="2">
    <location>
        <begin position="23"/>
        <end position="193"/>
    </location>
</feature>
<name>A0ABS9EGG2_9FLAO</name>
<feature type="signal peptide" evidence="2">
    <location>
        <begin position="1"/>
        <end position="22"/>
    </location>
</feature>
<evidence type="ECO:0000313" key="5">
    <source>
        <dbReference type="Proteomes" id="UP001179363"/>
    </source>
</evidence>
<dbReference type="Pfam" id="PF18962">
    <property type="entry name" value="Por_Secre_tail"/>
    <property type="match status" value="1"/>
</dbReference>